<name>D9PHS0_9ZZZZ</name>
<dbReference type="SUPFAM" id="SSF52540">
    <property type="entry name" value="P-loop containing nucleoside triphosphate hydrolases"/>
    <property type="match status" value="1"/>
</dbReference>
<dbReference type="Gene3D" id="3.40.50.300">
    <property type="entry name" value="P-loop containing nucleotide triphosphate hydrolases"/>
    <property type="match status" value="1"/>
</dbReference>
<dbReference type="InterPro" id="IPR003439">
    <property type="entry name" value="ABC_transporter-like_ATP-bd"/>
</dbReference>
<dbReference type="GO" id="GO:0016887">
    <property type="term" value="F:ATP hydrolysis activity"/>
    <property type="evidence" value="ECO:0007669"/>
    <property type="project" value="InterPro"/>
</dbReference>
<keyword evidence="3 5" id="KW-0067">ATP-binding</keyword>
<protein>
    <submittedName>
        <fullName evidence="5">ABC transporter ATP-binding protein</fullName>
    </submittedName>
</protein>
<sequence>MEKEPVIQVRNLTARYGDEVILDNISFDVLEGEIFVILGGSGCGKSTLLKHMTGLLNPSSGSVLIDGVDISSCNDKTLHDILKKIGILFQSSALLGSMTVAENIALPVDEYSSLPKGFIEMLVHLKLSMVDLVGFDNYLPSELSGGMKKRAGLARALVLNPKILFLDEPTAGLDPVISSEIDDLILQINKKQAQQ</sequence>
<dbReference type="PANTHER" id="PTHR43023">
    <property type="entry name" value="PROTEIN TRIGALACTOSYLDIACYLGLYCEROL 3, CHLOROPLASTIC"/>
    <property type="match status" value="1"/>
</dbReference>
<dbReference type="AlphaFoldDB" id="D9PHS0"/>
<evidence type="ECO:0000256" key="2">
    <source>
        <dbReference type="ARBA" id="ARBA00022741"/>
    </source>
</evidence>
<feature type="domain" description="ABC transporter" evidence="4">
    <location>
        <begin position="7"/>
        <end position="195"/>
    </location>
</feature>
<comment type="caution">
    <text evidence="5">The sequence shown here is derived from an EMBL/GenBank/DDBJ whole genome shotgun (WGS) entry which is preliminary data.</text>
</comment>
<organism evidence="5">
    <name type="scientific">sediment metagenome</name>
    <dbReference type="NCBI Taxonomy" id="749907"/>
    <lineage>
        <taxon>unclassified sequences</taxon>
        <taxon>metagenomes</taxon>
        <taxon>ecological metagenomes</taxon>
    </lineage>
</organism>
<dbReference type="Pfam" id="PF00005">
    <property type="entry name" value="ABC_tran"/>
    <property type="match status" value="1"/>
</dbReference>
<evidence type="ECO:0000256" key="3">
    <source>
        <dbReference type="ARBA" id="ARBA00022840"/>
    </source>
</evidence>
<dbReference type="PANTHER" id="PTHR43023:SF3">
    <property type="entry name" value="PROTEIN TRIGALACTOSYLDIACYLGLYCEROL 3, CHLOROPLASTIC"/>
    <property type="match status" value="1"/>
</dbReference>
<gene>
    <name evidence="5" type="ORF">LDC_1072</name>
</gene>
<evidence type="ECO:0000313" key="5">
    <source>
        <dbReference type="EMBL" id="EFK96893.1"/>
    </source>
</evidence>
<keyword evidence="2" id="KW-0547">Nucleotide-binding</keyword>
<dbReference type="GO" id="GO:0005524">
    <property type="term" value="F:ATP binding"/>
    <property type="evidence" value="ECO:0007669"/>
    <property type="project" value="UniProtKB-KW"/>
</dbReference>
<dbReference type="SMART" id="SM00382">
    <property type="entry name" value="AAA"/>
    <property type="match status" value="1"/>
</dbReference>
<dbReference type="InterPro" id="IPR017871">
    <property type="entry name" value="ABC_transporter-like_CS"/>
</dbReference>
<proteinExistence type="predicted"/>
<dbReference type="PROSITE" id="PS00211">
    <property type="entry name" value="ABC_TRANSPORTER_1"/>
    <property type="match status" value="1"/>
</dbReference>
<reference evidence="5" key="1">
    <citation type="submission" date="2010-07" db="EMBL/GenBank/DDBJ databases">
        <authorList>
            <consortium name="CONSOLIDER consortium CSD2007-00005"/>
            <person name="Guazzaroni M.-E."/>
            <person name="Richter M."/>
            <person name="Garcia-Salamanca A."/>
            <person name="Yarza P."/>
            <person name="Ferrer M."/>
        </authorList>
    </citation>
    <scope>NUCLEOTIDE SEQUENCE</scope>
</reference>
<dbReference type="InterPro" id="IPR027417">
    <property type="entry name" value="P-loop_NTPase"/>
</dbReference>
<dbReference type="EMBL" id="ADZX01000390">
    <property type="protein sequence ID" value="EFK96893.1"/>
    <property type="molecule type" value="Genomic_DNA"/>
</dbReference>
<keyword evidence="1" id="KW-0813">Transport</keyword>
<dbReference type="InterPro" id="IPR003593">
    <property type="entry name" value="AAA+_ATPase"/>
</dbReference>
<evidence type="ECO:0000259" key="4">
    <source>
        <dbReference type="PROSITE" id="PS50893"/>
    </source>
</evidence>
<evidence type="ECO:0000256" key="1">
    <source>
        <dbReference type="ARBA" id="ARBA00022448"/>
    </source>
</evidence>
<dbReference type="PROSITE" id="PS50893">
    <property type="entry name" value="ABC_TRANSPORTER_2"/>
    <property type="match status" value="1"/>
</dbReference>
<accession>D9PHS0</accession>
<reference evidence="5" key="2">
    <citation type="journal article" date="2011" name="Microb. Ecol.">
        <title>Taxonomic and Functional Metagenomic Profiling of the Microbial Community in the Anoxic Sediment of a Sub-saline Shallow Lake (Laguna de Carrizo, Central Spain).</title>
        <authorList>
            <person name="Ferrer M."/>
            <person name="Guazzaroni M.E."/>
            <person name="Richter M."/>
            <person name="Garcia-Salamanca A."/>
            <person name="Yarza P."/>
            <person name="Suarez-Suarez A."/>
            <person name="Solano J."/>
            <person name="Alcaide M."/>
            <person name="van Dillewijn P."/>
            <person name="Molina-Henares M.A."/>
            <person name="Lopez-Cortes N."/>
            <person name="Al-Ramahi Y."/>
            <person name="Guerrero C."/>
            <person name="Acosta A."/>
            <person name="de Eugenio L.I."/>
            <person name="Martinez V."/>
            <person name="Marques S."/>
            <person name="Rojo F."/>
            <person name="Santero E."/>
            <person name="Genilloud O."/>
            <person name="Perez-Perez J."/>
            <person name="Rossello-Mora R."/>
            <person name="Ramos J.L."/>
        </authorList>
    </citation>
    <scope>NUCLEOTIDE SEQUENCE</scope>
</reference>